<dbReference type="EMBL" id="JAXOVC010000007">
    <property type="protein sequence ID" value="KAK4498670.1"/>
    <property type="molecule type" value="Genomic_DNA"/>
</dbReference>
<proteinExistence type="predicted"/>
<dbReference type="Proteomes" id="UP001305779">
    <property type="component" value="Unassembled WGS sequence"/>
</dbReference>
<dbReference type="PANTHER" id="PTHR31410:SF1">
    <property type="entry name" value="POST-GPI ATTACHMENT TO PROTEINS FACTOR 4"/>
    <property type="match status" value="1"/>
</dbReference>
<feature type="transmembrane region" description="Helical" evidence="1">
    <location>
        <begin position="37"/>
        <end position="54"/>
    </location>
</feature>
<keyword evidence="1" id="KW-0472">Membrane</keyword>
<dbReference type="PANTHER" id="PTHR31410">
    <property type="entry name" value="TRANSMEMBRANE PROTEIN 246"/>
    <property type="match status" value="1"/>
</dbReference>
<protein>
    <submittedName>
        <fullName evidence="2">Uncharacterized protein</fullName>
    </submittedName>
</protein>
<feature type="transmembrane region" description="Helical" evidence="1">
    <location>
        <begin position="190"/>
        <end position="208"/>
    </location>
</feature>
<sequence>MRAIKGSTVLNGKQWRSQGSHFYNRVAAKFALTPSRFTAYSLLALFVIIATLYVRNTSSRDPGSWFFDPETAYTQKYSAVRQWQAERFIESGSQTTHLSSGRRPQQIRLYDYTYLLKACYDTEAPYIATIEDDVVAMDGWYHRTIEGIKQAGRDQTQALDFFLTVVTVAGLVYWTQSNFTFMDVILTPRLSLFIYAGLVPWAIILTFAEGRVTVFPLPQGINEMNNFGCCAQGLVYPRTKVVDLIDFYTSTRVEFADMLTEQYANEHNEQRWALTPSVLQHIGAKSSKPDDFGHGAKYSRSVAGTIWNFVFELNHAKTLREEHEAAVIDSVDL</sequence>
<comment type="caution">
    <text evidence="2">The sequence shown here is derived from an EMBL/GenBank/DDBJ whole genome shotgun (WGS) entry which is preliminary data.</text>
</comment>
<name>A0ABR0EBL0_ZASCE</name>
<evidence type="ECO:0000313" key="2">
    <source>
        <dbReference type="EMBL" id="KAK4498670.1"/>
    </source>
</evidence>
<keyword evidence="1" id="KW-1133">Transmembrane helix</keyword>
<dbReference type="InterPro" id="IPR029675">
    <property type="entry name" value="PGAP4"/>
</dbReference>
<keyword evidence="1" id="KW-0812">Transmembrane</keyword>
<feature type="transmembrane region" description="Helical" evidence="1">
    <location>
        <begin position="158"/>
        <end position="175"/>
    </location>
</feature>
<accession>A0ABR0EBL0</accession>
<reference evidence="2 3" key="1">
    <citation type="journal article" date="2023" name="G3 (Bethesda)">
        <title>A chromosome-level genome assembly of Zasmidium syzygii isolated from banana leaves.</title>
        <authorList>
            <person name="van Westerhoven A.C."/>
            <person name="Mehrabi R."/>
            <person name="Talebi R."/>
            <person name="Steentjes M.B.F."/>
            <person name="Corcolon B."/>
            <person name="Chong P.A."/>
            <person name="Kema G.H.J."/>
            <person name="Seidl M.F."/>
        </authorList>
    </citation>
    <scope>NUCLEOTIDE SEQUENCE [LARGE SCALE GENOMIC DNA]</scope>
    <source>
        <strain evidence="2 3">P124</strain>
    </source>
</reference>
<organism evidence="2 3">
    <name type="scientific">Zasmidium cellare</name>
    <name type="common">Wine cellar mold</name>
    <name type="synonym">Racodium cellare</name>
    <dbReference type="NCBI Taxonomy" id="395010"/>
    <lineage>
        <taxon>Eukaryota</taxon>
        <taxon>Fungi</taxon>
        <taxon>Dikarya</taxon>
        <taxon>Ascomycota</taxon>
        <taxon>Pezizomycotina</taxon>
        <taxon>Dothideomycetes</taxon>
        <taxon>Dothideomycetidae</taxon>
        <taxon>Mycosphaerellales</taxon>
        <taxon>Mycosphaerellaceae</taxon>
        <taxon>Zasmidium</taxon>
    </lineage>
</organism>
<keyword evidence="3" id="KW-1185">Reference proteome</keyword>
<evidence type="ECO:0000313" key="3">
    <source>
        <dbReference type="Proteomes" id="UP001305779"/>
    </source>
</evidence>
<gene>
    <name evidence="2" type="ORF">PRZ48_009180</name>
</gene>
<evidence type="ECO:0000256" key="1">
    <source>
        <dbReference type="SAM" id="Phobius"/>
    </source>
</evidence>